<dbReference type="STRING" id="2060906.A0A0H1BDM7"/>
<proteinExistence type="inferred from homology"/>
<sequence>MVIGAYMLFRLGWGVYTFNDVPEAHEELQKEIVEAKSQLRMAKGDVD</sequence>
<keyword evidence="6" id="KW-0472">Membrane</keyword>
<dbReference type="InterPro" id="IPR013174">
    <property type="entry name" value="DPM3"/>
</dbReference>
<keyword evidence="4 7" id="KW-0256">Endoplasmic reticulum</keyword>
<evidence type="ECO:0000256" key="3">
    <source>
        <dbReference type="ARBA" id="ARBA00022692"/>
    </source>
</evidence>
<dbReference type="GO" id="GO:0005789">
    <property type="term" value="C:endoplasmic reticulum membrane"/>
    <property type="evidence" value="ECO:0007669"/>
    <property type="project" value="UniProtKB-SubCell"/>
</dbReference>
<evidence type="ECO:0000256" key="4">
    <source>
        <dbReference type="ARBA" id="ARBA00022824"/>
    </source>
</evidence>
<reference evidence="9" key="1">
    <citation type="journal article" date="2015" name="PLoS Genet.">
        <title>The dynamic genome and transcriptome of the human fungal pathogen Blastomyces and close relative Emmonsia.</title>
        <authorList>
            <person name="Munoz J.F."/>
            <person name="Gauthier G.M."/>
            <person name="Desjardins C.A."/>
            <person name="Gallo J.E."/>
            <person name="Holder J."/>
            <person name="Sullivan T.D."/>
            <person name="Marty A.J."/>
            <person name="Carmen J.C."/>
            <person name="Chen Z."/>
            <person name="Ding L."/>
            <person name="Gujja S."/>
            <person name="Magrini V."/>
            <person name="Misas E."/>
            <person name="Mitreva M."/>
            <person name="Priest M."/>
            <person name="Saif S."/>
            <person name="Whiston E.A."/>
            <person name="Young S."/>
            <person name="Zeng Q."/>
            <person name="Goldman W.E."/>
            <person name="Mardis E.R."/>
            <person name="Taylor J.W."/>
            <person name="McEwen J.G."/>
            <person name="Clay O.K."/>
            <person name="Klein B.S."/>
            <person name="Cuomo C.A."/>
        </authorList>
    </citation>
    <scope>NUCLEOTIDE SEQUENCE [LARGE SCALE GENOMIC DNA]</scope>
    <source>
        <strain evidence="9">UAMH 139</strain>
    </source>
</reference>
<dbReference type="AlphaFoldDB" id="A0A0H1BDM7"/>
<comment type="pathway">
    <text evidence="7">Protein modification; protein glycosylation.</text>
</comment>
<comment type="function">
    <text evidence="7">Stabilizer subunit of the dolichol-phosphate mannose (DPM) synthase complex; tethers catalytic subunit to the ER.</text>
</comment>
<dbReference type="GO" id="GO:0006506">
    <property type="term" value="P:GPI anchor biosynthetic process"/>
    <property type="evidence" value="ECO:0007669"/>
    <property type="project" value="TreeGrafter"/>
</dbReference>
<keyword evidence="5" id="KW-1133">Transmembrane helix</keyword>
<keyword evidence="3" id="KW-0812">Transmembrane</keyword>
<comment type="subcellular location">
    <subcellularLocation>
        <location evidence="1 7">Endoplasmic reticulum membrane</location>
        <topology evidence="1 7">Multi-pass membrane protein</topology>
    </subcellularLocation>
</comment>
<comment type="subunit">
    <text evidence="7">Component of the dolichol-phosphate mannose (DPM) synthase complex.</text>
</comment>
<comment type="caution">
    <text evidence="8">The sequence shown here is derived from an EMBL/GenBank/DDBJ whole genome shotgun (WGS) entry which is preliminary data.</text>
</comment>
<accession>A0A0H1BDM7</accession>
<evidence type="ECO:0000256" key="1">
    <source>
        <dbReference type="ARBA" id="ARBA00004477"/>
    </source>
</evidence>
<dbReference type="PANTHER" id="PTHR16433:SF0">
    <property type="entry name" value="DOLICHOL-PHOSPHATE MANNOSYLTRANSFERASE SUBUNIT 3"/>
    <property type="match status" value="1"/>
</dbReference>
<dbReference type="UniPathway" id="UPA00378"/>
<dbReference type="PANTHER" id="PTHR16433">
    <property type="entry name" value="DOLICHOL-PHOSPHATE MANNOSYLTRANSFERASE SUBUNIT 3"/>
    <property type="match status" value="1"/>
</dbReference>
<evidence type="ECO:0000256" key="6">
    <source>
        <dbReference type="ARBA" id="ARBA00023136"/>
    </source>
</evidence>
<dbReference type="Proteomes" id="UP000053573">
    <property type="component" value="Unassembled WGS sequence"/>
</dbReference>
<evidence type="ECO:0000313" key="9">
    <source>
        <dbReference type="Proteomes" id="UP000053573"/>
    </source>
</evidence>
<evidence type="ECO:0000256" key="7">
    <source>
        <dbReference type="RuleBase" id="RU365085"/>
    </source>
</evidence>
<protein>
    <recommendedName>
        <fullName evidence="7">Dolichol-phosphate mannosyltransferase subunit 3</fullName>
    </recommendedName>
</protein>
<dbReference type="EMBL" id="LDEV01002389">
    <property type="protein sequence ID" value="KLJ09243.1"/>
    <property type="molecule type" value="Genomic_DNA"/>
</dbReference>
<dbReference type="GO" id="GO:0033185">
    <property type="term" value="C:dolichol-phosphate-mannose synthase complex"/>
    <property type="evidence" value="ECO:0007669"/>
    <property type="project" value="TreeGrafter"/>
</dbReference>
<comment type="similarity">
    <text evidence="2 7">Belongs to the DPM3 family.</text>
</comment>
<organism evidence="8 9">
    <name type="scientific">Blastomyces silverae</name>
    <dbReference type="NCBI Taxonomy" id="2060906"/>
    <lineage>
        <taxon>Eukaryota</taxon>
        <taxon>Fungi</taxon>
        <taxon>Dikarya</taxon>
        <taxon>Ascomycota</taxon>
        <taxon>Pezizomycotina</taxon>
        <taxon>Eurotiomycetes</taxon>
        <taxon>Eurotiomycetidae</taxon>
        <taxon>Onygenales</taxon>
        <taxon>Ajellomycetaceae</taxon>
        <taxon>Blastomyces</taxon>
    </lineage>
</organism>
<evidence type="ECO:0000256" key="2">
    <source>
        <dbReference type="ARBA" id="ARBA00010430"/>
    </source>
</evidence>
<name>A0A0H1BDM7_9EURO</name>
<gene>
    <name evidence="8" type="ORF">EMPG_15332</name>
</gene>
<dbReference type="OrthoDB" id="2014333at2759"/>
<evidence type="ECO:0000313" key="8">
    <source>
        <dbReference type="EMBL" id="KLJ09243.1"/>
    </source>
</evidence>
<evidence type="ECO:0000256" key="5">
    <source>
        <dbReference type="ARBA" id="ARBA00022989"/>
    </source>
</evidence>
<keyword evidence="9" id="KW-1185">Reference proteome</keyword>
<dbReference type="Pfam" id="PF08285">
    <property type="entry name" value="DPM3"/>
    <property type="match status" value="1"/>
</dbReference>